<evidence type="ECO:0000256" key="1">
    <source>
        <dbReference type="ARBA" id="ARBA00004651"/>
    </source>
</evidence>
<sequence length="501" mass="52043">MNHLLILPILLPLFAGAALLMLPSLERIKRTLSILACLALIPVALLLMRQAAEGDLQVYALGGWQAPFGIVLMLDRLSALMLLVTAVLGTAVAIYAARGDDRRGMRFHALLQFQLLGLNGAFTTGDLFNLFVFFEVMLIASYALLFHGGGAERTRAGLHYVVLNLVGSAFFLIALGVFYGITGTLNMADLSVKVAAVAPADAPLLAAAGLLLLVVFALKAALLPLHFWLPRAYAVASAPVAALFAIMTKVGVYSIVRVYLLVFGAGAGELAHLGNDWLWPLALLTMAVAALGALAAASLQALVAYLVLLSAGTLLVAVALGTPASLGAALYYLVHSTWAAAGLFLLADLISRERGERRGALVQGPLLEHPALLGGAFFFAAISVAGLPPLSGFIGKLLLLKAATPGLPTALLWGVLLGGSLLCLVALSRAGSTLFWRTTGADAPGGEGLDGVRLAVTLALLGLAVLLVVLAGPLMSYLEATATQLHDVDLYRQAVLPGAGA</sequence>
<evidence type="ECO:0000256" key="7">
    <source>
        <dbReference type="RuleBase" id="RU000320"/>
    </source>
</evidence>
<dbReference type="InterPro" id="IPR003918">
    <property type="entry name" value="NADH_UbQ_OxRdtase"/>
</dbReference>
<organism evidence="10 11">
    <name type="scientific">Metapseudomonas otitidis</name>
    <dbReference type="NCBI Taxonomy" id="319939"/>
    <lineage>
        <taxon>Bacteria</taxon>
        <taxon>Pseudomonadati</taxon>
        <taxon>Pseudomonadota</taxon>
        <taxon>Gammaproteobacteria</taxon>
        <taxon>Pseudomonadales</taxon>
        <taxon>Pseudomonadaceae</taxon>
        <taxon>Metapseudomonas</taxon>
    </lineage>
</organism>
<dbReference type="GO" id="GO:0008137">
    <property type="term" value="F:NADH dehydrogenase (ubiquinone) activity"/>
    <property type="evidence" value="ECO:0007669"/>
    <property type="project" value="InterPro"/>
</dbReference>
<evidence type="ECO:0000256" key="4">
    <source>
        <dbReference type="ARBA" id="ARBA00022692"/>
    </source>
</evidence>
<gene>
    <name evidence="10" type="ORF">PtoMrB4_14630</name>
</gene>
<proteinExistence type="inferred from homology"/>
<feature type="transmembrane region" description="Helical" evidence="8">
    <location>
        <begin position="241"/>
        <end position="265"/>
    </location>
</feature>
<dbReference type="GO" id="GO:0042773">
    <property type="term" value="P:ATP synthesis coupled electron transport"/>
    <property type="evidence" value="ECO:0007669"/>
    <property type="project" value="InterPro"/>
</dbReference>
<dbReference type="Proteomes" id="UP000501237">
    <property type="component" value="Chromosome"/>
</dbReference>
<feature type="transmembrane region" description="Helical" evidence="8">
    <location>
        <begin position="371"/>
        <end position="390"/>
    </location>
</feature>
<evidence type="ECO:0000313" key="10">
    <source>
        <dbReference type="EMBL" id="BCA27486.1"/>
    </source>
</evidence>
<evidence type="ECO:0000259" key="9">
    <source>
        <dbReference type="Pfam" id="PF00361"/>
    </source>
</evidence>
<feature type="transmembrane region" description="Helical" evidence="8">
    <location>
        <begin position="128"/>
        <end position="146"/>
    </location>
</feature>
<evidence type="ECO:0000256" key="2">
    <source>
        <dbReference type="ARBA" id="ARBA00005346"/>
    </source>
</evidence>
<feature type="transmembrane region" description="Helical" evidence="8">
    <location>
        <begin position="32"/>
        <end position="52"/>
    </location>
</feature>
<feature type="transmembrane region" description="Helical" evidence="8">
    <location>
        <begin position="302"/>
        <end position="323"/>
    </location>
</feature>
<feature type="domain" description="NADH:quinone oxidoreductase/Mrp antiporter transmembrane" evidence="9">
    <location>
        <begin position="125"/>
        <end position="405"/>
    </location>
</feature>
<evidence type="ECO:0000256" key="3">
    <source>
        <dbReference type="ARBA" id="ARBA00022475"/>
    </source>
</evidence>
<keyword evidence="4 7" id="KW-0812">Transmembrane</keyword>
<dbReference type="InterPro" id="IPR050586">
    <property type="entry name" value="CPA3_Na-H_Antiporter_D"/>
</dbReference>
<keyword evidence="5 8" id="KW-1133">Transmembrane helix</keyword>
<evidence type="ECO:0000256" key="5">
    <source>
        <dbReference type="ARBA" id="ARBA00022989"/>
    </source>
</evidence>
<evidence type="ECO:0000313" key="11">
    <source>
        <dbReference type="Proteomes" id="UP000501237"/>
    </source>
</evidence>
<dbReference type="GeneID" id="57396677"/>
<comment type="subcellular location">
    <subcellularLocation>
        <location evidence="1">Cell membrane</location>
        <topology evidence="1">Multi-pass membrane protein</topology>
    </subcellularLocation>
    <subcellularLocation>
        <location evidence="7">Membrane</location>
        <topology evidence="7">Multi-pass membrane protein</topology>
    </subcellularLocation>
</comment>
<keyword evidence="6 8" id="KW-0472">Membrane</keyword>
<feature type="transmembrane region" description="Helical" evidence="8">
    <location>
        <begin position="158"/>
        <end position="182"/>
    </location>
</feature>
<feature type="transmembrane region" description="Helical" evidence="8">
    <location>
        <begin position="104"/>
        <end position="122"/>
    </location>
</feature>
<keyword evidence="3" id="KW-1003">Cell membrane</keyword>
<comment type="similarity">
    <text evidence="2">Belongs to the CPA3 antiporters (TC 2.A.63) subunit D family.</text>
</comment>
<protein>
    <submittedName>
        <fullName evidence="10">Monovalent cation/H+ antiporter subunit D</fullName>
    </submittedName>
</protein>
<dbReference type="PRINTS" id="PR01437">
    <property type="entry name" value="NUOXDRDTASE4"/>
</dbReference>
<dbReference type="InterPro" id="IPR001750">
    <property type="entry name" value="ND/Mrp_TM"/>
</dbReference>
<dbReference type="EMBL" id="AP022642">
    <property type="protein sequence ID" value="BCA27486.1"/>
    <property type="molecule type" value="Genomic_DNA"/>
</dbReference>
<feature type="transmembrane region" description="Helical" evidence="8">
    <location>
        <begin position="410"/>
        <end position="430"/>
    </location>
</feature>
<feature type="transmembrane region" description="Helical" evidence="8">
    <location>
        <begin position="451"/>
        <end position="471"/>
    </location>
</feature>
<name>A0A679GAA9_9GAMM</name>
<feature type="transmembrane region" description="Helical" evidence="8">
    <location>
        <begin position="6"/>
        <end position="25"/>
    </location>
</feature>
<dbReference type="KEGG" id="poj:PtoMrB4_14630"/>
<evidence type="ECO:0000256" key="8">
    <source>
        <dbReference type="SAM" id="Phobius"/>
    </source>
</evidence>
<reference evidence="10 11" key="1">
    <citation type="journal article" date="2020" name="Microbiol. Resour. Announc.">
        <title>Complete genome sequence of Pseudomonas otitidis strain MrB4, isolated from Lake Biwa in Japan.</title>
        <authorList>
            <person name="Miyazaki K."/>
            <person name="Hase E."/>
            <person name="Maruya T."/>
        </authorList>
    </citation>
    <scope>NUCLEOTIDE SEQUENCE [LARGE SCALE GENOMIC DNA]</scope>
    <source>
        <strain evidence="10 11">MrB4</strain>
    </source>
</reference>
<dbReference type="PANTHER" id="PTHR42703">
    <property type="entry name" value="NADH DEHYDROGENASE"/>
    <property type="match status" value="1"/>
</dbReference>
<dbReference type="GO" id="GO:0005886">
    <property type="term" value="C:plasma membrane"/>
    <property type="evidence" value="ECO:0007669"/>
    <property type="project" value="UniProtKB-SubCell"/>
</dbReference>
<dbReference type="AlphaFoldDB" id="A0A679GAA9"/>
<evidence type="ECO:0000256" key="6">
    <source>
        <dbReference type="ARBA" id="ARBA00023136"/>
    </source>
</evidence>
<accession>A0A679GAA9</accession>
<feature type="transmembrane region" description="Helical" evidence="8">
    <location>
        <begin position="277"/>
        <end position="295"/>
    </location>
</feature>
<feature type="transmembrane region" description="Helical" evidence="8">
    <location>
        <begin position="202"/>
        <end position="229"/>
    </location>
</feature>
<dbReference type="Pfam" id="PF00361">
    <property type="entry name" value="Proton_antipo_M"/>
    <property type="match status" value="1"/>
</dbReference>
<dbReference type="RefSeq" id="WP_172432904.1">
    <property type="nucleotide sequence ID" value="NZ_AP022642.1"/>
</dbReference>
<dbReference type="NCBIfam" id="NF009309">
    <property type="entry name" value="PRK12666.1"/>
    <property type="match status" value="1"/>
</dbReference>
<feature type="transmembrane region" description="Helical" evidence="8">
    <location>
        <begin position="329"/>
        <end position="350"/>
    </location>
</feature>
<dbReference type="PANTHER" id="PTHR42703:SF1">
    <property type="entry name" value="NA(+)_H(+) ANTIPORTER SUBUNIT D1"/>
    <property type="match status" value="1"/>
</dbReference>
<feature type="transmembrane region" description="Helical" evidence="8">
    <location>
        <begin position="77"/>
        <end position="97"/>
    </location>
</feature>